<dbReference type="InterPro" id="IPR020846">
    <property type="entry name" value="MFS_dom"/>
</dbReference>
<dbReference type="AlphaFoldDB" id="A0A836BYR5"/>
<reference evidence="9" key="1">
    <citation type="journal article" date="2020" name="bioRxiv">
        <title>Comparative genomics of Chlamydomonas.</title>
        <authorList>
            <person name="Craig R.J."/>
            <person name="Hasan A.R."/>
            <person name="Ness R.W."/>
            <person name="Keightley P.D."/>
        </authorList>
    </citation>
    <scope>NUCLEOTIDE SEQUENCE</scope>
    <source>
        <strain evidence="9">CCAP 11/70</strain>
    </source>
</reference>
<evidence type="ECO:0000256" key="5">
    <source>
        <dbReference type="ARBA" id="ARBA00023136"/>
    </source>
</evidence>
<comment type="caution">
    <text evidence="9">The sequence shown here is derived from an EMBL/GenBank/DDBJ whole genome shotgun (WGS) entry which is preliminary data.</text>
</comment>
<keyword evidence="2" id="KW-0813">Transport</keyword>
<dbReference type="OrthoDB" id="532547at2759"/>
<evidence type="ECO:0000259" key="8">
    <source>
        <dbReference type="PROSITE" id="PS50850"/>
    </source>
</evidence>
<keyword evidence="5 7" id="KW-0472">Membrane</keyword>
<evidence type="ECO:0000256" key="4">
    <source>
        <dbReference type="ARBA" id="ARBA00022989"/>
    </source>
</evidence>
<accession>A0A836BYR5</accession>
<feature type="transmembrane region" description="Helical" evidence="7">
    <location>
        <begin position="446"/>
        <end position="471"/>
    </location>
</feature>
<evidence type="ECO:0000256" key="2">
    <source>
        <dbReference type="ARBA" id="ARBA00022448"/>
    </source>
</evidence>
<feature type="transmembrane region" description="Helical" evidence="7">
    <location>
        <begin position="146"/>
        <end position="165"/>
    </location>
</feature>
<feature type="transmembrane region" description="Helical" evidence="7">
    <location>
        <begin position="388"/>
        <end position="409"/>
    </location>
</feature>
<dbReference type="InterPro" id="IPR036259">
    <property type="entry name" value="MFS_trans_sf"/>
</dbReference>
<feature type="transmembrane region" description="Helical" evidence="7">
    <location>
        <begin position="171"/>
        <end position="190"/>
    </location>
</feature>
<keyword evidence="10" id="KW-1185">Reference proteome</keyword>
<feature type="transmembrane region" description="Helical" evidence="7">
    <location>
        <begin position="115"/>
        <end position="134"/>
    </location>
</feature>
<feature type="transmembrane region" description="Helical" evidence="7">
    <location>
        <begin position="483"/>
        <end position="503"/>
    </location>
</feature>
<feature type="transmembrane region" description="Helical" evidence="7">
    <location>
        <begin position="415"/>
        <end position="439"/>
    </location>
</feature>
<dbReference type="Gene3D" id="1.20.1250.20">
    <property type="entry name" value="MFS general substrate transporter like domains"/>
    <property type="match status" value="1"/>
</dbReference>
<feature type="transmembrane region" description="Helical" evidence="7">
    <location>
        <begin position="78"/>
        <end position="103"/>
    </location>
</feature>
<gene>
    <name evidence="9" type="ORF">HYH03_008643</name>
</gene>
<sequence>MSRTTSRGRRPASAPAPSGSMRTYAWRLYREEFASFREGYSGSADSGDLGDTKAPIIVDWLPTGDAENPQTYPAAYKWAVTALAAVATLGVGFCSSAYAGALGDLVQDLGASPEGAVAGISAFVLGFALGPLLWAPLSEVVGRRAVFIWTYAALVLFNAACAVAPGLVSLVVLRFLAGAFGSSPLTNAGGTIADMFGAGQRGLALSVFAAAPFMGPVIGPIVGGFTSQAVGWRWVMWVCTIYTGCVLAVGVLLFPETYAPVLLRRRAAKLSAATGREYRSKYEAGEPLRPSALLATALTRPWALLLTEPIVLLLSLYMAIIYGVLYLCFAAFPIVYQKGHGWSAGLGGLAFTGMAAGMLLAVAYNVWENGRYVRLCARLPGGAAPPEARLPPAIIGGAVMPVGLFWFAWTNGPGVHWAVSIAGTVPFGFGMVLLFLAVINYLIDSYLIYAASVMAASAVLRSLFGAVFPLFTREMYNALGVHWASSIPAFLALACLPFPPLFYRYGARIRARCRYAAAAAERLSRATEARTDGGGGADADVAFERGAKAAESVEDGGTPPQESLAPGEKGSGEGMGGGKGRAAEQRPPAPRTPRGVEAPAKESSGVEEQGGGSEGSEPCSAEDRV</sequence>
<dbReference type="PANTHER" id="PTHR23502">
    <property type="entry name" value="MAJOR FACILITATOR SUPERFAMILY"/>
    <property type="match status" value="1"/>
</dbReference>
<evidence type="ECO:0000256" key="6">
    <source>
        <dbReference type="SAM" id="MobiDB-lite"/>
    </source>
</evidence>
<keyword evidence="4 7" id="KW-1133">Transmembrane helix</keyword>
<feature type="transmembrane region" description="Helical" evidence="7">
    <location>
        <begin position="234"/>
        <end position="255"/>
    </location>
</feature>
<dbReference type="GO" id="GO:0022857">
    <property type="term" value="F:transmembrane transporter activity"/>
    <property type="evidence" value="ECO:0007669"/>
    <property type="project" value="InterPro"/>
</dbReference>
<protein>
    <recommendedName>
        <fullName evidence="8">Major facilitator superfamily (MFS) profile domain-containing protein</fullName>
    </recommendedName>
</protein>
<feature type="region of interest" description="Disordered" evidence="6">
    <location>
        <begin position="547"/>
        <end position="625"/>
    </location>
</feature>
<dbReference type="GO" id="GO:0005886">
    <property type="term" value="C:plasma membrane"/>
    <property type="evidence" value="ECO:0007669"/>
    <property type="project" value="TreeGrafter"/>
</dbReference>
<evidence type="ECO:0000256" key="3">
    <source>
        <dbReference type="ARBA" id="ARBA00022692"/>
    </source>
</evidence>
<dbReference type="InterPro" id="IPR011701">
    <property type="entry name" value="MFS"/>
</dbReference>
<evidence type="ECO:0000256" key="1">
    <source>
        <dbReference type="ARBA" id="ARBA00004141"/>
    </source>
</evidence>
<dbReference type="EMBL" id="JAEHOE010000039">
    <property type="protein sequence ID" value="KAG2493227.1"/>
    <property type="molecule type" value="Genomic_DNA"/>
</dbReference>
<feature type="transmembrane region" description="Helical" evidence="7">
    <location>
        <begin position="310"/>
        <end position="336"/>
    </location>
</feature>
<dbReference type="Proteomes" id="UP000612055">
    <property type="component" value="Unassembled WGS sequence"/>
</dbReference>
<dbReference type="CDD" id="cd17323">
    <property type="entry name" value="MFS_Tpo1_MDR_like"/>
    <property type="match status" value="1"/>
</dbReference>
<evidence type="ECO:0000313" key="9">
    <source>
        <dbReference type="EMBL" id="KAG2493227.1"/>
    </source>
</evidence>
<feature type="domain" description="Major facilitator superfamily (MFS) profile" evidence="8">
    <location>
        <begin position="80"/>
        <end position="512"/>
    </location>
</feature>
<dbReference type="FunFam" id="1.20.1250.20:FF:000011">
    <property type="entry name" value="MFS multidrug transporter, putative"/>
    <property type="match status" value="1"/>
</dbReference>
<dbReference type="Pfam" id="PF07690">
    <property type="entry name" value="MFS_1"/>
    <property type="match status" value="1"/>
</dbReference>
<dbReference type="PANTHER" id="PTHR23502:SF132">
    <property type="entry name" value="POLYAMINE TRANSPORTER 2-RELATED"/>
    <property type="match status" value="1"/>
</dbReference>
<dbReference type="PROSITE" id="PS50850">
    <property type="entry name" value="MFS"/>
    <property type="match status" value="1"/>
</dbReference>
<feature type="transmembrane region" description="Helical" evidence="7">
    <location>
        <begin position="202"/>
        <end position="222"/>
    </location>
</feature>
<dbReference type="SUPFAM" id="SSF103473">
    <property type="entry name" value="MFS general substrate transporter"/>
    <property type="match status" value="1"/>
</dbReference>
<proteinExistence type="predicted"/>
<feature type="transmembrane region" description="Helical" evidence="7">
    <location>
        <begin position="342"/>
        <end position="367"/>
    </location>
</feature>
<comment type="subcellular location">
    <subcellularLocation>
        <location evidence="1">Membrane</location>
        <topology evidence="1">Multi-pass membrane protein</topology>
    </subcellularLocation>
</comment>
<keyword evidence="3 7" id="KW-0812">Transmembrane</keyword>
<evidence type="ECO:0000313" key="10">
    <source>
        <dbReference type="Proteomes" id="UP000612055"/>
    </source>
</evidence>
<evidence type="ECO:0000256" key="7">
    <source>
        <dbReference type="SAM" id="Phobius"/>
    </source>
</evidence>
<name>A0A836BYR5_9CHLO</name>
<organism evidence="9 10">
    <name type="scientific">Edaphochlamys debaryana</name>
    <dbReference type="NCBI Taxonomy" id="47281"/>
    <lineage>
        <taxon>Eukaryota</taxon>
        <taxon>Viridiplantae</taxon>
        <taxon>Chlorophyta</taxon>
        <taxon>core chlorophytes</taxon>
        <taxon>Chlorophyceae</taxon>
        <taxon>CS clade</taxon>
        <taxon>Chlamydomonadales</taxon>
        <taxon>Chlamydomonadales incertae sedis</taxon>
        <taxon>Edaphochlamys</taxon>
    </lineage>
</organism>